<sequence length="579" mass="60110">MMGRDTGAEPVTAAAREGADAPGIDADAGRSPVTTGGAMLPLLALAACGGGGGSSSSVSGGSASPAGSTTPVVVVSASPTTTEASRFLAQSTMGATRTMIDTVVSRGYDGWLTDQFALPRATSHWDWMIAGGYDAAANRNSLAGLDPTLWRQMIVEPDQLRQRIGMALLDIVVVGVDGVTDAWRAFSMAAYVDVLLDNAFGNYRDLLGAITTNFAMASFLTFLNNRKGNPATGAQPDENYARELMQLFTLGLYQLNMDGSVKTNGGQPIETYNQADVSGLARVFTGLAPATSDSSTPARYRMPLVMNAGINETGPASFLGTTVSGGGMAAVKSALDTIFAHPNLPPFVSRQLIQRLVTSNPSPAYINRVASAFADNGQGVRGDMKAVIRAILLDSEARTLPSAANAGKLREPVLRLTGWARAFGASSPSNAWAIGDTSNATSRLGQSKGRSPSVFNFYRPGYTPPGTSLASGGLVAPEFQITNEQSVVGYVNFMYGLIANGIGDVKADYTAIQTLAADSKALVDEVNLVLAAGQLSTSTVTTIRGAVDSVAATAANGPINRIGIAILLAMASPEYLNPR</sequence>
<proteinExistence type="predicted"/>
<protein>
    <recommendedName>
        <fullName evidence="4">DUF1800 domain-containing protein</fullName>
    </recommendedName>
</protein>
<evidence type="ECO:0000256" key="1">
    <source>
        <dbReference type="SAM" id="MobiDB-lite"/>
    </source>
</evidence>
<dbReference type="Pfam" id="PF08811">
    <property type="entry name" value="DUF1800"/>
    <property type="match status" value="1"/>
</dbReference>
<dbReference type="EMBL" id="BBPI01000040">
    <property type="protein sequence ID" value="GAM00909.1"/>
    <property type="molecule type" value="Genomic_DNA"/>
</dbReference>
<dbReference type="InterPro" id="IPR014917">
    <property type="entry name" value="DUF1800"/>
</dbReference>
<evidence type="ECO:0008006" key="4">
    <source>
        <dbReference type="Google" id="ProtNLM"/>
    </source>
</evidence>
<reference evidence="2 3" key="1">
    <citation type="submission" date="2014-11" db="EMBL/GenBank/DDBJ databases">
        <title>Whole genome shotgun sequence of Sphingomonas parapaucimobilis NBRC 15100.</title>
        <authorList>
            <person name="Katano-Makiyama Y."/>
            <person name="Hosoyama A."/>
            <person name="Hashimoto M."/>
            <person name="Hosoyama Y."/>
            <person name="Noguchi M."/>
            <person name="Numata M."/>
            <person name="Tsuchikane K."/>
            <person name="Hirakata S."/>
            <person name="Uohara A."/>
            <person name="Shimodaira J."/>
            <person name="Ohji S."/>
            <person name="Ichikawa N."/>
            <person name="Kimura A."/>
            <person name="Yamazoe A."/>
            <person name="Fujita N."/>
        </authorList>
    </citation>
    <scope>NUCLEOTIDE SEQUENCE [LARGE SCALE GENOMIC DNA]</scope>
    <source>
        <strain evidence="2 3">NBRC 15100</strain>
    </source>
</reference>
<evidence type="ECO:0000313" key="2">
    <source>
        <dbReference type="EMBL" id="GAM00909.1"/>
    </source>
</evidence>
<dbReference type="OrthoDB" id="9772295at2"/>
<feature type="region of interest" description="Disordered" evidence="1">
    <location>
        <begin position="1"/>
        <end position="30"/>
    </location>
</feature>
<organism evidence="2 3">
    <name type="scientific">Sphingomonas parapaucimobilis NBRC 15100</name>
    <dbReference type="NCBI Taxonomy" id="1219049"/>
    <lineage>
        <taxon>Bacteria</taxon>
        <taxon>Pseudomonadati</taxon>
        <taxon>Pseudomonadota</taxon>
        <taxon>Alphaproteobacteria</taxon>
        <taxon>Sphingomonadales</taxon>
        <taxon>Sphingomonadaceae</taxon>
        <taxon>Sphingomonas</taxon>
    </lineage>
</organism>
<dbReference type="eggNOG" id="COG5267">
    <property type="taxonomic scope" value="Bacteria"/>
</dbReference>
<accession>A0A0A1W7M9</accession>
<evidence type="ECO:0000313" key="3">
    <source>
        <dbReference type="Proteomes" id="UP000032305"/>
    </source>
</evidence>
<dbReference type="AlphaFoldDB" id="A0A0A1W7M9"/>
<comment type="caution">
    <text evidence="2">The sequence shown here is derived from an EMBL/GenBank/DDBJ whole genome shotgun (WGS) entry which is preliminary data.</text>
</comment>
<keyword evidence="3" id="KW-1185">Reference proteome</keyword>
<dbReference type="PANTHER" id="PTHR43737">
    <property type="entry name" value="BLL7424 PROTEIN"/>
    <property type="match status" value="1"/>
</dbReference>
<dbReference type="Proteomes" id="UP000032305">
    <property type="component" value="Unassembled WGS sequence"/>
</dbReference>
<dbReference type="RefSeq" id="WP_052811461.1">
    <property type="nucleotide sequence ID" value="NZ_BBPI01000040.1"/>
</dbReference>
<gene>
    <name evidence="2" type="ORF">SP5_040_00160</name>
</gene>
<dbReference type="PANTHER" id="PTHR43737:SF1">
    <property type="entry name" value="DUF1501 DOMAIN-CONTAINING PROTEIN"/>
    <property type="match status" value="1"/>
</dbReference>
<name>A0A0A1W7M9_9SPHN</name>